<keyword evidence="1" id="KW-0548">Nucleotidyltransferase</keyword>
<gene>
    <name evidence="1" type="ORF">NUTIK01_16940</name>
</gene>
<dbReference type="InterPro" id="IPR003329">
    <property type="entry name" value="Cytidylyl_trans"/>
</dbReference>
<dbReference type="EMBL" id="BTFW01000001">
    <property type="protein sequence ID" value="GMM60917.1"/>
    <property type="molecule type" value="Genomic_DNA"/>
</dbReference>
<dbReference type="InterPro" id="IPR050793">
    <property type="entry name" value="CMP-NeuNAc_synthase"/>
</dbReference>
<dbReference type="CDD" id="cd02513">
    <property type="entry name" value="CMP-NeuAc_Synthase"/>
    <property type="match status" value="1"/>
</dbReference>
<accession>A0ABQ6P6Q9</accession>
<dbReference type="InterPro" id="IPR029044">
    <property type="entry name" value="Nucleotide-diphossugar_trans"/>
</dbReference>
<keyword evidence="2" id="KW-1185">Reference proteome</keyword>
<dbReference type="PANTHER" id="PTHR21485">
    <property type="entry name" value="HAD SUPERFAMILY MEMBERS CMAS AND KDSC"/>
    <property type="match status" value="1"/>
</dbReference>
<dbReference type="SUPFAM" id="SSF53448">
    <property type="entry name" value="Nucleotide-diphospho-sugar transferases"/>
    <property type="match status" value="1"/>
</dbReference>
<reference evidence="1 2" key="1">
    <citation type="submission" date="2023-06" db="EMBL/GenBank/DDBJ databases">
        <title>Draft genome sequence of Novosphingobium sp. strain IK01.</title>
        <authorList>
            <person name="Hatamoto M."/>
            <person name="Ikarashi T."/>
            <person name="Yamaguchi T."/>
        </authorList>
    </citation>
    <scope>NUCLEOTIDE SEQUENCE [LARGE SCALE GENOMIC DNA]</scope>
    <source>
        <strain evidence="1 2">IK01</strain>
    </source>
</reference>
<dbReference type="RefSeq" id="WP_317974651.1">
    <property type="nucleotide sequence ID" value="NZ_BTFW01000001.1"/>
</dbReference>
<evidence type="ECO:0000313" key="2">
    <source>
        <dbReference type="Proteomes" id="UP001187221"/>
    </source>
</evidence>
<keyword evidence="1" id="KW-0808">Transferase</keyword>
<dbReference type="Gene3D" id="3.90.550.10">
    <property type="entry name" value="Spore Coat Polysaccharide Biosynthesis Protein SpsA, Chain A"/>
    <property type="match status" value="1"/>
</dbReference>
<organism evidence="1 2">
    <name type="scientific">Novosphingobium pituita</name>
    <dbReference type="NCBI Taxonomy" id="3056842"/>
    <lineage>
        <taxon>Bacteria</taxon>
        <taxon>Pseudomonadati</taxon>
        <taxon>Pseudomonadota</taxon>
        <taxon>Alphaproteobacteria</taxon>
        <taxon>Sphingomonadales</taxon>
        <taxon>Sphingomonadaceae</taxon>
        <taxon>Novosphingobium</taxon>
    </lineage>
</organism>
<proteinExistence type="predicted"/>
<evidence type="ECO:0000313" key="1">
    <source>
        <dbReference type="EMBL" id="GMM60917.1"/>
    </source>
</evidence>
<dbReference type="Pfam" id="PF02348">
    <property type="entry name" value="CTP_transf_3"/>
    <property type="match status" value="1"/>
</dbReference>
<dbReference type="PANTHER" id="PTHR21485:SF6">
    <property type="entry name" value="N-ACYLNEURAMINATE CYTIDYLYLTRANSFERASE-RELATED"/>
    <property type="match status" value="1"/>
</dbReference>
<sequence length="261" mass="28253">MTDLASLIVPGLAYGLTLGRGGSQGLPGKNVRPLGGHPLIAWSVAAGRLAQGVARVLCSTDDDAIAQAARIAGADVPFLRPAAFATSAATDLDVFTHAVEWLAQAEGRLPEFFVQLRPTQPFREAGWIDEALARMKADPAITCIRTIAPAPHTPYKMWLADDAQRLSPLLTLPGVAEPFNMPRQSLPTVYWHTGQLDVIRTRTLLQGSMTGEHIEGLTVPIESAADIDTLLDFQITELRFAEQMPAALIDWLAQQTPRTFL</sequence>
<protein>
    <submittedName>
        <fullName evidence="1">Acylneuraminate cytidylyltransferase family protein</fullName>
    </submittedName>
</protein>
<dbReference type="Proteomes" id="UP001187221">
    <property type="component" value="Unassembled WGS sequence"/>
</dbReference>
<comment type="caution">
    <text evidence="1">The sequence shown here is derived from an EMBL/GenBank/DDBJ whole genome shotgun (WGS) entry which is preliminary data.</text>
</comment>
<name>A0ABQ6P6Q9_9SPHN</name>
<dbReference type="GO" id="GO:0016779">
    <property type="term" value="F:nucleotidyltransferase activity"/>
    <property type="evidence" value="ECO:0007669"/>
    <property type="project" value="UniProtKB-KW"/>
</dbReference>